<evidence type="ECO:0000256" key="3">
    <source>
        <dbReference type="SAM" id="MobiDB-lite"/>
    </source>
</evidence>
<sequence>MATSGVRCPSNRGTHGEHRRSLRRIRGEIPLIGVCSKCRESAHWSVPDVTPTPFTVLRTKLADFHDAAVRRVVTAAFDLSSPARARALRLAGAGRDATRPRLPTLALALLVADGREREARDLLNRLADTIDPTRWRGRWLNRRLAAMVVALRKPRLTEVVARRLRVPRRYTGPIRGGAAARRARLLFQRGDIEGAIATVTPYVDHHEVCGALRERYIGERAALGPLPAPPAPDSDRPDPAPGRVLHLVSNALPHTQAGYTVRTHRVATAQRAVGLDPHVTTFVGWPRDVPDVAHERVLDGVSYHHLRPGEPLPEGLASQVETGTAAATELARRLRPSVLHAATDHRNGSVAMGVGARLGLPVVYEVRGFLEETWLSGADPRAEGSERHRLIVEREAAVMRGADAVVTLAGTMRDEIVARGVAPERITLAPNAVDPQLLDTRPDGAGFRRAHGIGEEEFVVGSVSSLMPYEGFATLVDAAALLRESGLRVRVLLVGDGDDGEALRDRVARHGLGDVCVLPGRVPPREALRAQAALDVFVAPRADSRVCRLVTPLKPVEAMALGIPVVASDLPALRELLAEGEAGLMVTPGDSSALADALGRLHDEPRLLRELAKAGRDEVAAHRTWPRVAGVYRDLYERLGAL</sequence>
<proteinExistence type="predicted"/>
<comment type="caution">
    <text evidence="5">The sequence shown here is derived from an EMBL/GenBank/DDBJ whole genome shotgun (WGS) entry which is preliminary data.</text>
</comment>
<dbReference type="CDD" id="cd03794">
    <property type="entry name" value="GT4_WbuB-like"/>
    <property type="match status" value="1"/>
</dbReference>
<evidence type="ECO:0000313" key="5">
    <source>
        <dbReference type="EMBL" id="RNL86492.1"/>
    </source>
</evidence>
<dbReference type="Pfam" id="PF13692">
    <property type="entry name" value="Glyco_trans_1_4"/>
    <property type="match status" value="1"/>
</dbReference>
<feature type="region of interest" description="Disordered" evidence="3">
    <location>
        <begin position="1"/>
        <end position="20"/>
    </location>
</feature>
<dbReference type="SUPFAM" id="SSF53756">
    <property type="entry name" value="UDP-Glycosyltransferase/glycogen phosphorylase"/>
    <property type="match status" value="1"/>
</dbReference>
<accession>A0A3N0EF51</accession>
<keyword evidence="2 5" id="KW-0808">Transferase</keyword>
<gene>
    <name evidence="5" type="ORF">EFW17_04630</name>
</gene>
<dbReference type="Proteomes" id="UP000269198">
    <property type="component" value="Unassembled WGS sequence"/>
</dbReference>
<dbReference type="Gene3D" id="3.40.50.2000">
    <property type="entry name" value="Glycogen Phosphorylase B"/>
    <property type="match status" value="2"/>
</dbReference>
<dbReference type="GO" id="GO:0016757">
    <property type="term" value="F:glycosyltransferase activity"/>
    <property type="evidence" value="ECO:0007669"/>
    <property type="project" value="UniProtKB-KW"/>
</dbReference>
<keyword evidence="6" id="KW-1185">Reference proteome</keyword>
<dbReference type="AlphaFoldDB" id="A0A3N0EF51"/>
<organism evidence="5 6">
    <name type="scientific">Halostreptopolyspora alba</name>
    <dbReference type="NCBI Taxonomy" id="2487137"/>
    <lineage>
        <taxon>Bacteria</taxon>
        <taxon>Bacillati</taxon>
        <taxon>Actinomycetota</taxon>
        <taxon>Actinomycetes</taxon>
        <taxon>Streptosporangiales</taxon>
        <taxon>Nocardiopsidaceae</taxon>
        <taxon>Halostreptopolyspora</taxon>
    </lineage>
</organism>
<evidence type="ECO:0000256" key="2">
    <source>
        <dbReference type="ARBA" id="ARBA00022679"/>
    </source>
</evidence>
<dbReference type="EMBL" id="RJMB01000003">
    <property type="protein sequence ID" value="RNL86492.1"/>
    <property type="molecule type" value="Genomic_DNA"/>
</dbReference>
<keyword evidence="1" id="KW-0328">Glycosyltransferase</keyword>
<name>A0A3N0EF51_9ACTN</name>
<reference evidence="5 6" key="1">
    <citation type="submission" date="2018-11" db="EMBL/GenBank/DDBJ databases">
        <title>The genome draft of YIM 96095.</title>
        <authorList>
            <person name="Tang S.-K."/>
            <person name="Chunyu W.-X."/>
            <person name="Feng Y.-Z."/>
        </authorList>
    </citation>
    <scope>NUCLEOTIDE SEQUENCE [LARGE SCALE GENOMIC DNA]</scope>
    <source>
        <strain evidence="5 6">YIM 96095</strain>
    </source>
</reference>
<evidence type="ECO:0000256" key="1">
    <source>
        <dbReference type="ARBA" id="ARBA00022676"/>
    </source>
</evidence>
<dbReference type="OrthoDB" id="509705at2"/>
<dbReference type="Pfam" id="PF13579">
    <property type="entry name" value="Glyco_trans_4_4"/>
    <property type="match status" value="1"/>
</dbReference>
<feature type="domain" description="Glycosyltransferase subfamily 4-like N-terminal" evidence="4">
    <location>
        <begin position="258"/>
        <end position="431"/>
    </location>
</feature>
<protein>
    <submittedName>
        <fullName evidence="5">Glycosyltransferase</fullName>
    </submittedName>
</protein>
<evidence type="ECO:0000259" key="4">
    <source>
        <dbReference type="Pfam" id="PF13579"/>
    </source>
</evidence>
<dbReference type="InterPro" id="IPR028098">
    <property type="entry name" value="Glyco_trans_4-like_N"/>
</dbReference>
<evidence type="ECO:0000313" key="6">
    <source>
        <dbReference type="Proteomes" id="UP000269198"/>
    </source>
</evidence>
<dbReference type="PANTHER" id="PTHR12526">
    <property type="entry name" value="GLYCOSYLTRANSFERASE"/>
    <property type="match status" value="1"/>
</dbReference>
<dbReference type="PANTHER" id="PTHR12526:SF600">
    <property type="entry name" value="GLYCOSYL TRANSFERASE GROUP 1"/>
    <property type="match status" value="1"/>
</dbReference>